<keyword evidence="2" id="KW-1185">Reference proteome</keyword>
<dbReference type="Proteomes" id="UP000887565">
    <property type="component" value="Unplaced"/>
</dbReference>
<dbReference type="WBParaSite" id="nRc.2.0.1.t09902-RA">
    <property type="protein sequence ID" value="nRc.2.0.1.t09902-RA"/>
    <property type="gene ID" value="nRc.2.0.1.g09902"/>
</dbReference>
<accession>A0A915I815</accession>
<proteinExistence type="predicted"/>
<keyword evidence="1" id="KW-0732">Signal</keyword>
<reference evidence="3" key="1">
    <citation type="submission" date="2022-11" db="UniProtKB">
        <authorList>
            <consortium name="WormBaseParasite"/>
        </authorList>
    </citation>
    <scope>IDENTIFICATION</scope>
</reference>
<sequence>MYQEQQPPIWPDLAALSLRWVAGLWAEELSVVDAVHTAHLALFLYEAWGLDNPSCLLQAYNTAIG</sequence>
<name>A0A915I815_ROMCU</name>
<evidence type="ECO:0000256" key="1">
    <source>
        <dbReference type="SAM" id="SignalP"/>
    </source>
</evidence>
<evidence type="ECO:0000313" key="2">
    <source>
        <dbReference type="Proteomes" id="UP000887565"/>
    </source>
</evidence>
<organism evidence="2 3">
    <name type="scientific">Romanomermis culicivorax</name>
    <name type="common">Nematode worm</name>
    <dbReference type="NCBI Taxonomy" id="13658"/>
    <lineage>
        <taxon>Eukaryota</taxon>
        <taxon>Metazoa</taxon>
        <taxon>Ecdysozoa</taxon>
        <taxon>Nematoda</taxon>
        <taxon>Enoplea</taxon>
        <taxon>Dorylaimia</taxon>
        <taxon>Mermithida</taxon>
        <taxon>Mermithoidea</taxon>
        <taxon>Mermithidae</taxon>
        <taxon>Romanomermis</taxon>
    </lineage>
</organism>
<evidence type="ECO:0000313" key="3">
    <source>
        <dbReference type="WBParaSite" id="nRc.2.0.1.t09902-RA"/>
    </source>
</evidence>
<feature type="chain" id="PRO_5037640492" evidence="1">
    <location>
        <begin position="27"/>
        <end position="65"/>
    </location>
</feature>
<protein>
    <submittedName>
        <fullName evidence="3">Uncharacterized protein</fullName>
    </submittedName>
</protein>
<feature type="signal peptide" evidence="1">
    <location>
        <begin position="1"/>
        <end position="26"/>
    </location>
</feature>
<dbReference type="AlphaFoldDB" id="A0A915I815"/>